<keyword evidence="7" id="KW-1185">Reference proteome</keyword>
<comment type="similarity">
    <text evidence="1">Belongs to the AfsR/DnrI/RedD regulatory family.</text>
</comment>
<feature type="region of interest" description="Disordered" evidence="4">
    <location>
        <begin position="264"/>
        <end position="292"/>
    </location>
</feature>
<evidence type="ECO:0000256" key="1">
    <source>
        <dbReference type="ARBA" id="ARBA00005820"/>
    </source>
</evidence>
<dbReference type="SMART" id="SM00862">
    <property type="entry name" value="Trans_reg_C"/>
    <property type="match status" value="1"/>
</dbReference>
<reference evidence="7" key="1">
    <citation type="journal article" date="2019" name="Int. J. Syst. Evol. Microbiol.">
        <title>The Global Catalogue of Microorganisms (GCM) 10K type strain sequencing project: providing services to taxonomists for standard genome sequencing and annotation.</title>
        <authorList>
            <consortium name="The Broad Institute Genomics Platform"/>
            <consortium name="The Broad Institute Genome Sequencing Center for Infectious Disease"/>
            <person name="Wu L."/>
            <person name="Ma J."/>
        </authorList>
    </citation>
    <scope>NUCLEOTIDE SEQUENCE [LARGE SCALE GENOMIC DNA]</scope>
    <source>
        <strain evidence="7">CCM 7526</strain>
    </source>
</reference>
<evidence type="ECO:0000313" key="7">
    <source>
        <dbReference type="Proteomes" id="UP001597183"/>
    </source>
</evidence>
<dbReference type="Gene3D" id="1.25.40.10">
    <property type="entry name" value="Tetratricopeptide repeat domain"/>
    <property type="match status" value="1"/>
</dbReference>
<dbReference type="Proteomes" id="UP001597183">
    <property type="component" value="Unassembled WGS sequence"/>
</dbReference>
<keyword evidence="2 3" id="KW-0238">DNA-binding</keyword>
<dbReference type="Gene3D" id="3.40.50.300">
    <property type="entry name" value="P-loop containing nucleotide triphosphate hydrolases"/>
    <property type="match status" value="1"/>
</dbReference>
<dbReference type="PANTHER" id="PTHR47691">
    <property type="entry name" value="REGULATOR-RELATED"/>
    <property type="match status" value="1"/>
</dbReference>
<gene>
    <name evidence="6" type="ORF">ACFQ5G_33335</name>
</gene>
<dbReference type="RefSeq" id="WP_317790933.1">
    <property type="nucleotide sequence ID" value="NZ_AP028461.1"/>
</dbReference>
<dbReference type="Gene3D" id="1.10.10.10">
    <property type="entry name" value="Winged helix-like DNA-binding domain superfamily/Winged helix DNA-binding domain"/>
    <property type="match status" value="1"/>
</dbReference>
<dbReference type="Pfam" id="PF03704">
    <property type="entry name" value="BTAD"/>
    <property type="match status" value="1"/>
</dbReference>
<dbReference type="InterPro" id="IPR011990">
    <property type="entry name" value="TPR-like_helical_dom_sf"/>
</dbReference>
<evidence type="ECO:0000313" key="6">
    <source>
        <dbReference type="EMBL" id="MFD1370246.1"/>
    </source>
</evidence>
<feature type="domain" description="OmpR/PhoB-type" evidence="5">
    <location>
        <begin position="1"/>
        <end position="90"/>
    </location>
</feature>
<dbReference type="InterPro" id="IPR001867">
    <property type="entry name" value="OmpR/PhoB-type_DNA-bd"/>
</dbReference>
<dbReference type="Pfam" id="PF00486">
    <property type="entry name" value="Trans_reg_C"/>
    <property type="match status" value="1"/>
</dbReference>
<dbReference type="SUPFAM" id="SSF46894">
    <property type="entry name" value="C-terminal effector domain of the bipartite response regulators"/>
    <property type="match status" value="1"/>
</dbReference>
<dbReference type="InterPro" id="IPR058852">
    <property type="entry name" value="HTH_77"/>
</dbReference>
<sequence>MLVRVLGPFEVDGEDGPVVLAGASQRVILAALALNAGRPVTVSALADALWPESPPASARNSLQSHVARLRSRLATPGRITLGPAGYRLDLPRSHVDALHLEDLAHDPAGAAEAVALWRGDPLPEFPGDPFRAAAARLTGLYRTMLVRHAAALTATEAATLLQPPVDADPCWEEGAVTLAGALTAAGRRADALEVLRRHSDAVIDRLGLDPSAQVRQTQLTILRPPLPAAAEPSAPVGTAVAPPEPVLAAASPTSVPAAAELSALLPGTPAPPSPLSTRPAPGVGGPAGSQGPFGAVGAAPGGGPGLAGAGSGVPLRFSSFLGRAEEQQRLAALLAGPGLVSVVGPGGVGKTRLVAETVRAVAGVAWVDAAGVRAEDLVEALAVGVGARVAPADDPFAVIAAAAARHRIVVLDNCEHVLGTAADLAVALHGVRLVVTSQESLRVDGEQVLRLGPLAADVGRRLFCERAGAPESELVGEIVERLDLLPLAIELAATQAAALGVAELHARLDDRLDLLSRGSRAADPRHRTLRAVVAWSFGLLDEPSAGLLQRLAVFAGTFTVAAAEAVSASRSASGAPVAALLAGLVDRSLVVRDGPGRFRLLETVRAFASESPGADRAATEARHAEAMAAAAIDLDGRMRGPDQAAAVREVDALLPDLRLAFARGEPAVRVRLAAAMYRYGYRCQQYEVLAWGRAALDGPPHPDAFAAAATHAWGRGDLAEARELAGRADPPGAAAHEVLGDVALVACEADTALAHYRAMDGHPVHRVSGLVGEALVLAWSGRVAEATAVAGEAVLLADATGNPSARAEARYGLGEALGDTDPVCALALLAEAVELAGPVDDRLFQAAAGTAAVAVRSRHGEPGPALAEFREVLRLWRRAGNDTLHTAALRNLLVLLARVGADEAAAVLDGALPVAAVYPAEAARLRRAREAVAERLGSERVAVLRRHGELLGPARATEAAARAIDVTLAQGCG</sequence>
<name>A0ABW4AHH0_9ACTN</name>
<feature type="DNA-binding region" description="OmpR/PhoB-type" evidence="3">
    <location>
        <begin position="1"/>
        <end position="90"/>
    </location>
</feature>
<evidence type="ECO:0000256" key="3">
    <source>
        <dbReference type="PROSITE-ProRule" id="PRU01091"/>
    </source>
</evidence>
<organism evidence="6 7">
    <name type="scientific">Actinoplanes sichuanensis</name>
    <dbReference type="NCBI Taxonomy" id="512349"/>
    <lineage>
        <taxon>Bacteria</taxon>
        <taxon>Bacillati</taxon>
        <taxon>Actinomycetota</taxon>
        <taxon>Actinomycetes</taxon>
        <taxon>Micromonosporales</taxon>
        <taxon>Micromonosporaceae</taxon>
        <taxon>Actinoplanes</taxon>
    </lineage>
</organism>
<evidence type="ECO:0000256" key="2">
    <source>
        <dbReference type="ARBA" id="ARBA00023125"/>
    </source>
</evidence>
<evidence type="ECO:0000259" key="5">
    <source>
        <dbReference type="PROSITE" id="PS51755"/>
    </source>
</evidence>
<proteinExistence type="inferred from homology"/>
<dbReference type="InterPro" id="IPR036388">
    <property type="entry name" value="WH-like_DNA-bd_sf"/>
</dbReference>
<dbReference type="SUPFAM" id="SSF48452">
    <property type="entry name" value="TPR-like"/>
    <property type="match status" value="1"/>
</dbReference>
<comment type="caution">
    <text evidence="6">The sequence shown here is derived from an EMBL/GenBank/DDBJ whole genome shotgun (WGS) entry which is preliminary data.</text>
</comment>
<dbReference type="InterPro" id="IPR016032">
    <property type="entry name" value="Sig_transdc_resp-reg_C-effctor"/>
</dbReference>
<evidence type="ECO:0000256" key="4">
    <source>
        <dbReference type="SAM" id="MobiDB-lite"/>
    </source>
</evidence>
<protein>
    <submittedName>
        <fullName evidence="6">BTAD domain-containing putative transcriptional regulator</fullName>
    </submittedName>
</protein>
<dbReference type="PROSITE" id="PS51755">
    <property type="entry name" value="OMPR_PHOB"/>
    <property type="match status" value="1"/>
</dbReference>
<dbReference type="Pfam" id="PF25872">
    <property type="entry name" value="HTH_77"/>
    <property type="match status" value="1"/>
</dbReference>
<dbReference type="InterPro" id="IPR027417">
    <property type="entry name" value="P-loop_NTPase"/>
</dbReference>
<dbReference type="PANTHER" id="PTHR47691:SF3">
    <property type="entry name" value="HTH-TYPE TRANSCRIPTIONAL REGULATOR RV0890C-RELATED"/>
    <property type="match status" value="1"/>
</dbReference>
<dbReference type="EMBL" id="JBHTMK010000043">
    <property type="protein sequence ID" value="MFD1370246.1"/>
    <property type="molecule type" value="Genomic_DNA"/>
</dbReference>
<dbReference type="SMART" id="SM01043">
    <property type="entry name" value="BTAD"/>
    <property type="match status" value="1"/>
</dbReference>
<accession>A0ABW4AHH0</accession>
<dbReference type="InterPro" id="IPR005158">
    <property type="entry name" value="BTAD"/>
</dbReference>
<dbReference type="SUPFAM" id="SSF52540">
    <property type="entry name" value="P-loop containing nucleoside triphosphate hydrolases"/>
    <property type="match status" value="1"/>
</dbReference>